<gene>
    <name evidence="2" type="ORF">SAMN05660226_04173</name>
</gene>
<feature type="chain" id="PRO_5012504684" description="Lipoprotein" evidence="1">
    <location>
        <begin position="20"/>
        <end position="208"/>
    </location>
</feature>
<dbReference type="PROSITE" id="PS51257">
    <property type="entry name" value="PROKAR_LIPOPROTEIN"/>
    <property type="match status" value="1"/>
</dbReference>
<protein>
    <recommendedName>
        <fullName evidence="4">Lipoprotein</fullName>
    </recommendedName>
</protein>
<evidence type="ECO:0000313" key="2">
    <source>
        <dbReference type="EMBL" id="SKB99273.1"/>
    </source>
</evidence>
<sequence>MKATIRKTGILFLAVAALASCSKNNDKENVGKEYGRYLKMSIDGAKWETDGSFDIKFVERGLGVDDHSGEYHLLLSAMQSGDRETFQISLRLPADKIDNPIGSYPVASDATQSGMMVGTAEINYYNKAASGVIFSSRTDPQGSPHVGTLTITEFEKGDGAFAQRQINWLKGTFSVTLKGTEQGHKTGEIIEITGGEFEMPNALHHIQL</sequence>
<keyword evidence="1" id="KW-0732">Signal</keyword>
<dbReference type="RefSeq" id="WP_079718777.1">
    <property type="nucleotide sequence ID" value="NZ_FUYS01000022.1"/>
</dbReference>
<organism evidence="2 3">
    <name type="scientific">Parapedobacter luteus</name>
    <dbReference type="NCBI Taxonomy" id="623280"/>
    <lineage>
        <taxon>Bacteria</taxon>
        <taxon>Pseudomonadati</taxon>
        <taxon>Bacteroidota</taxon>
        <taxon>Sphingobacteriia</taxon>
        <taxon>Sphingobacteriales</taxon>
        <taxon>Sphingobacteriaceae</taxon>
        <taxon>Parapedobacter</taxon>
    </lineage>
</organism>
<dbReference type="Proteomes" id="UP000190541">
    <property type="component" value="Unassembled WGS sequence"/>
</dbReference>
<feature type="signal peptide" evidence="1">
    <location>
        <begin position="1"/>
        <end position="19"/>
    </location>
</feature>
<keyword evidence="3" id="KW-1185">Reference proteome</keyword>
<dbReference type="EMBL" id="FUYS01000022">
    <property type="protein sequence ID" value="SKB99273.1"/>
    <property type="molecule type" value="Genomic_DNA"/>
</dbReference>
<name>A0A1T5FSX9_9SPHI</name>
<reference evidence="2 3" key="1">
    <citation type="submission" date="2017-02" db="EMBL/GenBank/DDBJ databases">
        <authorList>
            <person name="Peterson S.W."/>
        </authorList>
    </citation>
    <scope>NUCLEOTIDE SEQUENCE [LARGE SCALE GENOMIC DNA]</scope>
    <source>
        <strain evidence="2 3">DSM 22899</strain>
    </source>
</reference>
<evidence type="ECO:0008006" key="4">
    <source>
        <dbReference type="Google" id="ProtNLM"/>
    </source>
</evidence>
<evidence type="ECO:0000313" key="3">
    <source>
        <dbReference type="Proteomes" id="UP000190541"/>
    </source>
</evidence>
<dbReference type="AlphaFoldDB" id="A0A1T5FSX9"/>
<evidence type="ECO:0000256" key="1">
    <source>
        <dbReference type="SAM" id="SignalP"/>
    </source>
</evidence>
<accession>A0A1T5FSX9</accession>
<dbReference type="OrthoDB" id="705972at2"/>
<proteinExistence type="predicted"/>
<dbReference type="STRING" id="623280.SAMN05660226_04173"/>